<dbReference type="STRING" id="29433.MOVS_02540"/>
<dbReference type="Proteomes" id="UP000255102">
    <property type="component" value="Unassembled WGS sequence"/>
</dbReference>
<comment type="similarity">
    <text evidence="1">Belongs to the LysR transcriptional regulatory family.</text>
</comment>
<dbReference type="SUPFAM" id="SSF46785">
    <property type="entry name" value="Winged helix' DNA-binding domain"/>
    <property type="match status" value="1"/>
</dbReference>
<dbReference type="InterPro" id="IPR005119">
    <property type="entry name" value="LysR_subst-bd"/>
</dbReference>
<proteinExistence type="inferred from homology"/>
<dbReference type="InterPro" id="IPR036390">
    <property type="entry name" value="WH_DNA-bd_sf"/>
</dbReference>
<evidence type="ECO:0000256" key="4">
    <source>
        <dbReference type="ARBA" id="ARBA00023163"/>
    </source>
</evidence>
<accession>A0A378PJE1</accession>
<dbReference type="GO" id="GO:0032993">
    <property type="term" value="C:protein-DNA complex"/>
    <property type="evidence" value="ECO:0007669"/>
    <property type="project" value="TreeGrafter"/>
</dbReference>
<reference evidence="6 8" key="1">
    <citation type="submission" date="2015-04" db="EMBL/GenBank/DDBJ databases">
        <authorList>
            <person name="Calcutt M.J."/>
            <person name="Foecking M.F."/>
        </authorList>
    </citation>
    <scope>NUCLEOTIDE SEQUENCE [LARGE SCALE GENOMIC DNA]</scope>
    <source>
        <strain evidence="6 8">199/55</strain>
    </source>
</reference>
<evidence type="ECO:0000313" key="6">
    <source>
        <dbReference type="EMBL" id="ANB92404.1"/>
    </source>
</evidence>
<dbReference type="AlphaFoldDB" id="A0A378PJE1"/>
<dbReference type="GO" id="GO:0003700">
    <property type="term" value="F:DNA-binding transcription factor activity"/>
    <property type="evidence" value="ECO:0007669"/>
    <property type="project" value="InterPro"/>
</dbReference>
<dbReference type="RefSeq" id="WP_063514936.1">
    <property type="nucleotide sequence ID" value="NZ_CP011158.1"/>
</dbReference>
<dbReference type="EMBL" id="CP011158">
    <property type="protein sequence ID" value="ANB92404.1"/>
    <property type="molecule type" value="Genomic_DNA"/>
</dbReference>
<evidence type="ECO:0000259" key="5">
    <source>
        <dbReference type="PROSITE" id="PS50931"/>
    </source>
</evidence>
<dbReference type="Pfam" id="PF03466">
    <property type="entry name" value="LysR_substrate"/>
    <property type="match status" value="1"/>
</dbReference>
<evidence type="ECO:0000256" key="2">
    <source>
        <dbReference type="ARBA" id="ARBA00023015"/>
    </source>
</evidence>
<protein>
    <submittedName>
        <fullName evidence="7">Cat operon transcriptional regulator</fullName>
    </submittedName>
</protein>
<keyword evidence="3" id="KW-0238">DNA-binding</keyword>
<gene>
    <name evidence="7" type="primary">catM</name>
    <name evidence="6" type="ORF">MOVS_02540</name>
    <name evidence="7" type="ORF">NCTC11227_00534</name>
</gene>
<dbReference type="PANTHER" id="PTHR30346">
    <property type="entry name" value="TRANSCRIPTIONAL DUAL REGULATOR HCAR-RELATED"/>
    <property type="match status" value="1"/>
</dbReference>
<dbReference type="Proteomes" id="UP000076765">
    <property type="component" value="Chromosome"/>
</dbReference>
<evidence type="ECO:0000256" key="1">
    <source>
        <dbReference type="ARBA" id="ARBA00009437"/>
    </source>
</evidence>
<dbReference type="Gene3D" id="1.10.10.10">
    <property type="entry name" value="Winged helix-like DNA-binding domain superfamily/Winged helix DNA-binding domain"/>
    <property type="match status" value="1"/>
</dbReference>
<name>A0A378PJE1_9GAMM</name>
<dbReference type="Pfam" id="PF00126">
    <property type="entry name" value="HTH_1"/>
    <property type="match status" value="1"/>
</dbReference>
<dbReference type="KEGG" id="moi:MOVS_02540"/>
<sequence length="311" mass="34732">MNLTQLNAFIHVANTGSMSQSAKDLGLSQPTLSRHIAQLEQLLDQVLIDRYRRPMILTPAGEFFYLHAQKSVGELNELIALTQNFGKSSNTLTIGFVASILYGLLPEIISKLKSTLSSLDIKLIEVSSNDQINALKSGEIDVGFGRFLLQDDFVKQIFLRHEPWAVALPIQHRFANSSSISLRELIDETLILYHRKPMILGSGEHSDPLLHLFYERNLTPLHINKARDIQIALGLVSAGEGVTLVPKSLTTVRTEQIQYLSLSPDNITSPIYLNTLTDTTNPNLKALLQATYAVYHDRQIEYTPADSIDKL</sequence>
<keyword evidence="2" id="KW-0805">Transcription regulation</keyword>
<reference evidence="7 9" key="2">
    <citation type="submission" date="2018-06" db="EMBL/GenBank/DDBJ databases">
        <authorList>
            <consortium name="Pathogen Informatics"/>
            <person name="Doyle S."/>
        </authorList>
    </citation>
    <scope>NUCLEOTIDE SEQUENCE [LARGE SCALE GENOMIC DNA]</scope>
    <source>
        <strain evidence="7 9">NCTC11227</strain>
    </source>
</reference>
<dbReference type="PANTHER" id="PTHR30346:SF17">
    <property type="entry name" value="LYSR FAMILY TRANSCRIPTIONAL REGULATOR"/>
    <property type="match status" value="1"/>
</dbReference>
<keyword evidence="8" id="KW-1185">Reference proteome</keyword>
<evidence type="ECO:0000256" key="3">
    <source>
        <dbReference type="ARBA" id="ARBA00023125"/>
    </source>
</evidence>
<dbReference type="EMBL" id="UGPW01000001">
    <property type="protein sequence ID" value="STY86547.1"/>
    <property type="molecule type" value="Genomic_DNA"/>
</dbReference>
<evidence type="ECO:0000313" key="7">
    <source>
        <dbReference type="EMBL" id="STY86547.1"/>
    </source>
</evidence>
<dbReference type="Gene3D" id="3.40.190.10">
    <property type="entry name" value="Periplasmic binding protein-like II"/>
    <property type="match status" value="2"/>
</dbReference>
<dbReference type="InterPro" id="IPR036388">
    <property type="entry name" value="WH-like_DNA-bd_sf"/>
</dbReference>
<evidence type="ECO:0000313" key="8">
    <source>
        <dbReference type="Proteomes" id="UP000076765"/>
    </source>
</evidence>
<organism evidence="7 9">
    <name type="scientific">Moraxella ovis</name>
    <dbReference type="NCBI Taxonomy" id="29433"/>
    <lineage>
        <taxon>Bacteria</taxon>
        <taxon>Pseudomonadati</taxon>
        <taxon>Pseudomonadota</taxon>
        <taxon>Gammaproteobacteria</taxon>
        <taxon>Moraxellales</taxon>
        <taxon>Moraxellaceae</taxon>
        <taxon>Moraxella</taxon>
    </lineage>
</organism>
<dbReference type="FunFam" id="1.10.10.10:FF:000001">
    <property type="entry name" value="LysR family transcriptional regulator"/>
    <property type="match status" value="1"/>
</dbReference>
<feature type="domain" description="HTH lysR-type" evidence="5">
    <location>
        <begin position="1"/>
        <end position="58"/>
    </location>
</feature>
<evidence type="ECO:0000313" key="9">
    <source>
        <dbReference type="Proteomes" id="UP000255102"/>
    </source>
</evidence>
<dbReference type="PROSITE" id="PS50931">
    <property type="entry name" value="HTH_LYSR"/>
    <property type="match status" value="1"/>
</dbReference>
<dbReference type="GO" id="GO:0003677">
    <property type="term" value="F:DNA binding"/>
    <property type="evidence" value="ECO:0007669"/>
    <property type="project" value="UniProtKB-KW"/>
</dbReference>
<dbReference type="SUPFAM" id="SSF53850">
    <property type="entry name" value="Periplasmic binding protein-like II"/>
    <property type="match status" value="1"/>
</dbReference>
<keyword evidence="4" id="KW-0804">Transcription</keyword>
<dbReference type="PRINTS" id="PR00039">
    <property type="entry name" value="HTHLYSR"/>
</dbReference>
<dbReference type="InterPro" id="IPR000847">
    <property type="entry name" value="LysR_HTH_N"/>
</dbReference>